<name>A0ABW8DC93_9GAMM</name>
<dbReference type="Proteomes" id="UP001615550">
    <property type="component" value="Unassembled WGS sequence"/>
</dbReference>
<protein>
    <submittedName>
        <fullName evidence="1">Glycosyltransferase</fullName>
    </submittedName>
</protein>
<dbReference type="RefSeq" id="WP_400187965.1">
    <property type="nucleotide sequence ID" value="NZ_JBGORX010000004.1"/>
</dbReference>
<dbReference type="Pfam" id="PF04488">
    <property type="entry name" value="Gly_transf_sug"/>
    <property type="match status" value="1"/>
</dbReference>
<dbReference type="Gene3D" id="3.90.550.20">
    <property type="match status" value="1"/>
</dbReference>
<dbReference type="EMBL" id="JBGORX010000004">
    <property type="protein sequence ID" value="MFJ1269140.1"/>
    <property type="molecule type" value="Genomic_DNA"/>
</dbReference>
<accession>A0ABW8DC93</accession>
<keyword evidence="2" id="KW-1185">Reference proteome</keyword>
<reference evidence="1 2" key="1">
    <citation type="submission" date="2024-08" db="EMBL/GenBank/DDBJ databases">
        <title>Draft Genome Sequence of Legionella lytica strain DSB2004, Isolated From a Fire Sprinkler System.</title>
        <authorList>
            <person name="Everhart A.D."/>
            <person name="Kidane D.T."/>
            <person name="Farone A.L."/>
            <person name="Farone M.B."/>
        </authorList>
    </citation>
    <scope>NUCLEOTIDE SEQUENCE [LARGE SCALE GENOMIC DNA]</scope>
    <source>
        <strain evidence="1 2">DSB2004</strain>
    </source>
</reference>
<evidence type="ECO:0000313" key="2">
    <source>
        <dbReference type="Proteomes" id="UP001615550"/>
    </source>
</evidence>
<evidence type="ECO:0000313" key="1">
    <source>
        <dbReference type="EMBL" id="MFJ1269140.1"/>
    </source>
</evidence>
<dbReference type="SUPFAM" id="SSF53448">
    <property type="entry name" value="Nucleotide-diphospho-sugar transferases"/>
    <property type="match status" value="1"/>
</dbReference>
<proteinExistence type="predicted"/>
<sequence>MESKEENIQERLIKVFHFVWVGGDIPEKYLLNLKAAVTEAEKIGYTVNLWVDNPMRFYKNAAKMDINFYNRLKLREINELNDFINLTFKDEGVAPKIIARIRQEMVGNRNYSAVTDWLRILILLKEGGIYSDIDNKYLKTEQGIDVYLLPTMPSEDELLSYINRGIIVGNQFYCLTEINKKQILINVPIADVPLLNDLVTQQKNNKIHLTPEQFSQCIGKPCPSIITRNRVNWKRNSIFKVPASSSGTVSSFEQAVESLPYGIKLYGKYSENRQTVMKEVLKAKSIVDETVVSAIDNSYIVAHPGNKVLKATILAYLKNYDEMDDVNDLFDALVFIGEAKDKHLNNLSMTDKERIQSLEEDKSISCYDNKRHYLTFRKYQDGKILMFKHSDPQYTELEIKRAPDTLEGGRGRRNLCGVYHAALTIVNCLAEIHPDANVSDVLITPEQLTNVQLQWDNNWFGKPEWRLPFEDYNALISNKFGKNNY</sequence>
<gene>
    <name evidence="1" type="ORF">ACD661_11265</name>
</gene>
<organism evidence="1 2">
    <name type="scientific">Legionella lytica</name>
    <dbReference type="NCBI Taxonomy" id="96232"/>
    <lineage>
        <taxon>Bacteria</taxon>
        <taxon>Pseudomonadati</taxon>
        <taxon>Pseudomonadota</taxon>
        <taxon>Gammaproteobacteria</taxon>
        <taxon>Legionellales</taxon>
        <taxon>Legionellaceae</taxon>
        <taxon>Legionella</taxon>
    </lineage>
</organism>
<dbReference type="InterPro" id="IPR029044">
    <property type="entry name" value="Nucleotide-diphossugar_trans"/>
</dbReference>
<comment type="caution">
    <text evidence="1">The sequence shown here is derived from an EMBL/GenBank/DDBJ whole genome shotgun (WGS) entry which is preliminary data.</text>
</comment>
<dbReference type="InterPro" id="IPR007577">
    <property type="entry name" value="GlycoTrfase_DXD_sugar-bd_CS"/>
</dbReference>